<reference evidence="2 3" key="1">
    <citation type="submission" date="2012-06" db="EMBL/GenBank/DDBJ databases">
        <title>Complete sequence of Sulfurospirillum barnesii SES-3.</title>
        <authorList>
            <consortium name="US DOE Joint Genome Institute"/>
            <person name="Lucas S."/>
            <person name="Han J."/>
            <person name="Lapidus A."/>
            <person name="Cheng J.-F."/>
            <person name="Goodwin L."/>
            <person name="Pitluck S."/>
            <person name="Peters L."/>
            <person name="Ovchinnikova G."/>
            <person name="Lu M."/>
            <person name="Detter J.C."/>
            <person name="Han C."/>
            <person name="Tapia R."/>
            <person name="Land M."/>
            <person name="Hauser L."/>
            <person name="Kyrpides N."/>
            <person name="Ivanova N."/>
            <person name="Pagani I."/>
            <person name="Stolz J."/>
            <person name="Arkin A."/>
            <person name="Dehal P."/>
            <person name="Oremland R."/>
            <person name="Saltikov C."/>
            <person name="Basu P."/>
            <person name="Hollibaugh J."/>
            <person name="Newman D."/>
            <person name="Stolyar S."/>
            <person name="Hazen T."/>
            <person name="Woyke T."/>
        </authorList>
    </citation>
    <scope>NUCLEOTIDE SEQUENCE [LARGE SCALE GENOMIC DNA]</scope>
    <source>
        <strain evidence="3">ATCC 700032 / DSM 10660 / SES-3</strain>
    </source>
</reference>
<evidence type="ECO:0000256" key="1">
    <source>
        <dbReference type="SAM" id="SignalP"/>
    </source>
</evidence>
<feature type="chain" id="PRO_5003682938" description="Lipoprotein" evidence="1">
    <location>
        <begin position="24"/>
        <end position="189"/>
    </location>
</feature>
<dbReference type="KEGG" id="sba:Sulba_2253"/>
<evidence type="ECO:0000313" key="2">
    <source>
        <dbReference type="EMBL" id="AFL69528.1"/>
    </source>
</evidence>
<accession>I3Y004</accession>
<name>I3Y004_SULBS</name>
<dbReference type="Proteomes" id="UP000006176">
    <property type="component" value="Chromosome"/>
</dbReference>
<gene>
    <name evidence="2" type="ordered locus">Sulba_2253</name>
</gene>
<dbReference type="OrthoDB" id="7596528at2"/>
<feature type="signal peptide" evidence="1">
    <location>
        <begin position="1"/>
        <end position="23"/>
    </location>
</feature>
<sequence>MKYLKHIVVFLGLALFMSGCSSKGIEFTPNFNSINELKDSDLKTMRVQKNDFSSAEAHAKTVLVGRGTNQMLSPYGGSFQEYLEISLKEELKQASLYDESSDIKITTELLTNKLDTGMSTGTADLSANFKIVIREKEVFNKNYTIHHEWESSFAAATAIPSTLENYPIAMQKLIDTFLFDKEVITTLRK</sequence>
<dbReference type="RefSeq" id="WP_014770391.1">
    <property type="nucleotide sequence ID" value="NC_018002.1"/>
</dbReference>
<organism evidence="2 3">
    <name type="scientific">Sulfurospirillum barnesii (strain ATCC 700032 / DSM 10660 / SES-3)</name>
    <dbReference type="NCBI Taxonomy" id="760154"/>
    <lineage>
        <taxon>Bacteria</taxon>
        <taxon>Pseudomonadati</taxon>
        <taxon>Campylobacterota</taxon>
        <taxon>Epsilonproteobacteria</taxon>
        <taxon>Campylobacterales</taxon>
        <taxon>Sulfurospirillaceae</taxon>
        <taxon>Sulfurospirillum</taxon>
    </lineage>
</organism>
<evidence type="ECO:0008006" key="4">
    <source>
        <dbReference type="Google" id="ProtNLM"/>
    </source>
</evidence>
<dbReference type="PROSITE" id="PS51257">
    <property type="entry name" value="PROKAR_LIPOPROTEIN"/>
    <property type="match status" value="1"/>
</dbReference>
<keyword evidence="3" id="KW-1185">Reference proteome</keyword>
<dbReference type="HOGENOM" id="CLU_1433799_0_0_7"/>
<dbReference type="AlphaFoldDB" id="I3Y004"/>
<keyword evidence="1" id="KW-0732">Signal</keyword>
<dbReference type="EMBL" id="CP003333">
    <property type="protein sequence ID" value="AFL69528.1"/>
    <property type="molecule type" value="Genomic_DNA"/>
</dbReference>
<evidence type="ECO:0000313" key="3">
    <source>
        <dbReference type="Proteomes" id="UP000006176"/>
    </source>
</evidence>
<dbReference type="STRING" id="760154.Sulba_2253"/>
<proteinExistence type="predicted"/>
<protein>
    <recommendedName>
        <fullName evidence="4">Lipoprotein</fullName>
    </recommendedName>
</protein>
<dbReference type="PATRIC" id="fig|760154.4.peg.2256"/>
<dbReference type="eggNOG" id="ENOG5032T6R">
    <property type="taxonomic scope" value="Bacteria"/>
</dbReference>